<feature type="transmembrane region" description="Helical" evidence="5">
    <location>
        <begin position="180"/>
        <end position="198"/>
    </location>
</feature>
<dbReference type="Proteomes" id="UP000241167">
    <property type="component" value="Unassembled WGS sequence"/>
</dbReference>
<comment type="subcellular location">
    <subcellularLocation>
        <location evidence="1">Membrane</location>
        <topology evidence="1">Multi-pass membrane protein</topology>
    </subcellularLocation>
</comment>
<protein>
    <recommendedName>
        <fullName evidence="8">Prenyltransferase</fullName>
    </recommendedName>
</protein>
<evidence type="ECO:0000256" key="5">
    <source>
        <dbReference type="SAM" id="Phobius"/>
    </source>
</evidence>
<feature type="transmembrane region" description="Helical" evidence="5">
    <location>
        <begin position="114"/>
        <end position="134"/>
    </location>
</feature>
<gene>
    <name evidence="6" type="ORF">C7I55_13690</name>
</gene>
<evidence type="ECO:0008006" key="8">
    <source>
        <dbReference type="Google" id="ProtNLM"/>
    </source>
</evidence>
<feature type="transmembrane region" description="Helical" evidence="5">
    <location>
        <begin position="89"/>
        <end position="108"/>
    </location>
</feature>
<dbReference type="Pfam" id="PF01040">
    <property type="entry name" value="UbiA"/>
    <property type="match status" value="1"/>
</dbReference>
<proteinExistence type="predicted"/>
<sequence length="413" mass="45403">MWPSPASAAAVRLQSSSLPPQVKLLLMNAKRIGRAGISLLLPIVWSFPRTSTRKGWRWNKAIIASGPAHAMRDGVAAVLRAGEWWDYKLVPILTFFYATCLLLGSGIGELWGGAVLLLLSLLPGAAYVSIINDITDVHDDLAAGKRNRMVGRSAAFRMIAILLTLAGGAIFFWLWRHERLLLACYGAAWIAFTLYSVPPVRLKARGLAGVLADACGAHLFPTMVAVALACASAQQPVDPVWLSAAAAWALGYGLRGNLWHQLLDRERDIAAGVRTFAERHPPHVAARLGTWLAFPLEVAGLAILLWKMASLLPLLGIAAHLCFCYRRMRLWQMRPVIADPKPGFFIFLHEYYDVLLPLSVLAASAVTHPADLVVLGLHLLLFHRRALVVAEDAWKLVGKSVKMHVERRLIRGR</sequence>
<keyword evidence="3 5" id="KW-1133">Transmembrane helix</keyword>
<accession>A0A2P7QNW0</accession>
<dbReference type="AlphaFoldDB" id="A0A2P7QNW0"/>
<dbReference type="EMBL" id="PXYI01000004">
    <property type="protein sequence ID" value="PSJ39644.1"/>
    <property type="molecule type" value="Genomic_DNA"/>
</dbReference>
<evidence type="ECO:0000256" key="1">
    <source>
        <dbReference type="ARBA" id="ARBA00004141"/>
    </source>
</evidence>
<dbReference type="GO" id="GO:0016765">
    <property type="term" value="F:transferase activity, transferring alkyl or aryl (other than methyl) groups"/>
    <property type="evidence" value="ECO:0007669"/>
    <property type="project" value="InterPro"/>
</dbReference>
<feature type="transmembrane region" description="Helical" evidence="5">
    <location>
        <begin position="210"/>
        <end position="234"/>
    </location>
</feature>
<organism evidence="6 7">
    <name type="scientific">Allosphingosinicella deserti</name>
    <dbReference type="NCBI Taxonomy" id="2116704"/>
    <lineage>
        <taxon>Bacteria</taxon>
        <taxon>Pseudomonadati</taxon>
        <taxon>Pseudomonadota</taxon>
        <taxon>Alphaproteobacteria</taxon>
        <taxon>Sphingomonadales</taxon>
        <taxon>Sphingomonadaceae</taxon>
        <taxon>Allosphingosinicella</taxon>
    </lineage>
</organism>
<evidence type="ECO:0000256" key="2">
    <source>
        <dbReference type="ARBA" id="ARBA00022692"/>
    </source>
</evidence>
<feature type="transmembrane region" description="Helical" evidence="5">
    <location>
        <begin position="311"/>
        <end position="328"/>
    </location>
</feature>
<keyword evidence="4 5" id="KW-0472">Membrane</keyword>
<feature type="transmembrane region" description="Helical" evidence="5">
    <location>
        <begin position="154"/>
        <end position="174"/>
    </location>
</feature>
<dbReference type="GO" id="GO:0016020">
    <property type="term" value="C:membrane"/>
    <property type="evidence" value="ECO:0007669"/>
    <property type="project" value="UniProtKB-SubCell"/>
</dbReference>
<evidence type="ECO:0000313" key="7">
    <source>
        <dbReference type="Proteomes" id="UP000241167"/>
    </source>
</evidence>
<name>A0A2P7QNW0_9SPHN</name>
<evidence type="ECO:0000256" key="4">
    <source>
        <dbReference type="ARBA" id="ARBA00023136"/>
    </source>
</evidence>
<dbReference type="InterPro" id="IPR000537">
    <property type="entry name" value="UbiA_prenyltransferase"/>
</dbReference>
<comment type="caution">
    <text evidence="6">The sequence shown here is derived from an EMBL/GenBank/DDBJ whole genome shotgun (WGS) entry which is preliminary data.</text>
</comment>
<keyword evidence="7" id="KW-1185">Reference proteome</keyword>
<reference evidence="6 7" key="1">
    <citation type="submission" date="2018-03" db="EMBL/GenBank/DDBJ databases">
        <title>The draft genome of Sphingosinicella sp. GL-C-18.</title>
        <authorList>
            <person name="Liu L."/>
            <person name="Li L."/>
            <person name="Liang L."/>
            <person name="Zhang X."/>
            <person name="Wang T."/>
        </authorList>
    </citation>
    <scope>NUCLEOTIDE SEQUENCE [LARGE SCALE GENOMIC DNA]</scope>
    <source>
        <strain evidence="6 7">GL-C-18</strain>
    </source>
</reference>
<keyword evidence="2 5" id="KW-0812">Transmembrane</keyword>
<evidence type="ECO:0000256" key="3">
    <source>
        <dbReference type="ARBA" id="ARBA00022989"/>
    </source>
</evidence>
<evidence type="ECO:0000313" key="6">
    <source>
        <dbReference type="EMBL" id="PSJ39644.1"/>
    </source>
</evidence>